<dbReference type="AlphaFoldDB" id="E2ZDK6"/>
<comment type="subcellular location">
    <subcellularLocation>
        <location evidence="3 15">Cytoplasm</location>
    </subcellularLocation>
</comment>
<keyword evidence="7 15" id="KW-0808">Transferase</keyword>
<evidence type="ECO:0000256" key="11">
    <source>
        <dbReference type="ARBA" id="ARBA00022840"/>
    </source>
</evidence>
<evidence type="ECO:0000256" key="2">
    <source>
        <dbReference type="ARBA" id="ARBA00002659"/>
    </source>
</evidence>
<dbReference type="InterPro" id="IPR022953">
    <property type="entry name" value="ATP_PFK"/>
</dbReference>
<feature type="binding site" evidence="15">
    <location>
        <position position="164"/>
    </location>
    <ligand>
        <name>substrate</name>
        <note>ligand shared between dimeric partners</note>
    </ligand>
</feature>
<keyword evidence="6 15" id="KW-0021">Allosteric enzyme</keyword>
<feature type="binding site" description="in other chain" evidence="15">
    <location>
        <begin position="251"/>
        <end position="254"/>
    </location>
    <ligand>
        <name>substrate</name>
        <note>ligand shared between dimeric partners</note>
    </ligand>
</feature>
<dbReference type="FunFam" id="3.40.50.460:FF:000002">
    <property type="entry name" value="ATP-dependent 6-phosphofructokinase"/>
    <property type="match status" value="1"/>
</dbReference>
<dbReference type="InterPro" id="IPR012828">
    <property type="entry name" value="PFKA_ATP_prok"/>
</dbReference>
<dbReference type="GO" id="GO:0061621">
    <property type="term" value="P:canonical glycolysis"/>
    <property type="evidence" value="ECO:0007669"/>
    <property type="project" value="TreeGrafter"/>
</dbReference>
<feature type="binding site" description="in other chain" evidence="15">
    <location>
        <begin position="215"/>
        <end position="217"/>
    </location>
    <ligand>
        <name>ADP</name>
        <dbReference type="ChEBI" id="CHEBI:456216"/>
        <note>allosteric activator; ligand shared between dimeric partners</note>
    </ligand>
</feature>
<evidence type="ECO:0000256" key="5">
    <source>
        <dbReference type="ARBA" id="ARBA00022490"/>
    </source>
</evidence>
<evidence type="ECO:0000256" key="15">
    <source>
        <dbReference type="HAMAP-Rule" id="MF_00339"/>
    </source>
</evidence>
<keyword evidence="10 15" id="KW-0418">Kinase</keyword>
<evidence type="ECO:0000256" key="7">
    <source>
        <dbReference type="ARBA" id="ARBA00022679"/>
    </source>
</evidence>
<dbReference type="InterPro" id="IPR000023">
    <property type="entry name" value="Phosphofructokinase_dom"/>
</dbReference>
<feature type="binding site" description="in other chain" evidence="15">
    <location>
        <begin position="127"/>
        <end position="129"/>
    </location>
    <ligand>
        <name>substrate</name>
        <note>ligand shared between dimeric partners</note>
    </ligand>
</feature>
<evidence type="ECO:0000313" key="18">
    <source>
        <dbReference type="Proteomes" id="UP000003195"/>
    </source>
</evidence>
<feature type="binding site" description="in other chain" evidence="15">
    <location>
        <begin position="187"/>
        <end position="189"/>
    </location>
    <ligand>
        <name>ADP</name>
        <dbReference type="ChEBI" id="CHEBI:456216"/>
        <note>allosteric activator; ligand shared between dimeric partners</note>
    </ligand>
</feature>
<dbReference type="Proteomes" id="UP000003195">
    <property type="component" value="Unassembled WGS sequence"/>
</dbReference>
<evidence type="ECO:0000256" key="1">
    <source>
        <dbReference type="ARBA" id="ARBA00001946"/>
    </source>
</evidence>
<dbReference type="InterPro" id="IPR012003">
    <property type="entry name" value="ATP_PFK_prok-type"/>
</dbReference>
<dbReference type="eggNOG" id="COG0205">
    <property type="taxonomic scope" value="Bacteria"/>
</dbReference>
<dbReference type="GO" id="GO:0048029">
    <property type="term" value="F:monosaccharide binding"/>
    <property type="evidence" value="ECO:0007669"/>
    <property type="project" value="TreeGrafter"/>
</dbReference>
<dbReference type="GO" id="GO:0005945">
    <property type="term" value="C:6-phosphofructokinase complex"/>
    <property type="evidence" value="ECO:0007669"/>
    <property type="project" value="TreeGrafter"/>
</dbReference>
<evidence type="ECO:0000259" key="16">
    <source>
        <dbReference type="Pfam" id="PF00365"/>
    </source>
</evidence>
<dbReference type="GO" id="GO:0003872">
    <property type="term" value="F:6-phosphofructokinase activity"/>
    <property type="evidence" value="ECO:0007669"/>
    <property type="project" value="UniProtKB-UniRule"/>
</dbReference>
<dbReference type="PANTHER" id="PTHR13697">
    <property type="entry name" value="PHOSPHOFRUCTOKINASE"/>
    <property type="match status" value="1"/>
</dbReference>
<dbReference type="PIRSF" id="PIRSF000532">
    <property type="entry name" value="ATP_PFK_prok"/>
    <property type="match status" value="1"/>
</dbReference>
<name>E2ZDK6_9FIRM</name>
<evidence type="ECO:0000256" key="12">
    <source>
        <dbReference type="ARBA" id="ARBA00022842"/>
    </source>
</evidence>
<evidence type="ECO:0000256" key="3">
    <source>
        <dbReference type="ARBA" id="ARBA00004496"/>
    </source>
</evidence>
<organism evidence="17 18">
    <name type="scientific">Megasphaera micronuciformis F0359</name>
    <dbReference type="NCBI Taxonomy" id="706434"/>
    <lineage>
        <taxon>Bacteria</taxon>
        <taxon>Bacillati</taxon>
        <taxon>Bacillota</taxon>
        <taxon>Negativicutes</taxon>
        <taxon>Veillonellales</taxon>
        <taxon>Veillonellaceae</taxon>
        <taxon>Megasphaera</taxon>
    </lineage>
</organism>
<sequence>MNINKIAVLTSGGDAPGMNAAIRGVTRYAIYKGLSVEGIVRGYGGLLDEDIKPLDRRSVGEIIQRGGTFLRTARCLEFIEPEVQKKAAEFLRSRQIDALVVIGGDGSMKGAEALSRLGIPTVVIPGTIDGDMVGTEYTVGFDTAVNTVLDSVNKIRDTAYSHDRVAVIEVMGRHAGFIALYSGMASGAEIVLTPEHPVDFQAVCSHLLESHSMNKMSSIIVVAEGAATGTEVVDYIKEHTYLQANLTVLGYVQRGGSPSAYDSIMAGRFAQKAVDVLLEGKYNCVVGSVGRQVVATPYEEADKIRFVFDEGLYNLVHQLGR</sequence>
<feature type="active site" description="Proton acceptor" evidence="15">
    <location>
        <position position="129"/>
    </location>
</feature>
<dbReference type="GO" id="GO:0030388">
    <property type="term" value="P:fructose 1,6-bisphosphate metabolic process"/>
    <property type="evidence" value="ECO:0007669"/>
    <property type="project" value="TreeGrafter"/>
</dbReference>
<comment type="function">
    <text evidence="2 15">Catalyzes the phosphorylation of D-fructose 6-phosphate to fructose 1,6-bisphosphate by ATP, the first committing step of glycolysis.</text>
</comment>
<dbReference type="PRINTS" id="PR00476">
    <property type="entry name" value="PHFRCTKINASE"/>
</dbReference>
<dbReference type="GO" id="GO:0046872">
    <property type="term" value="F:metal ion binding"/>
    <property type="evidence" value="ECO:0007669"/>
    <property type="project" value="UniProtKB-KW"/>
</dbReference>
<feature type="binding site" description="in other chain" evidence="15">
    <location>
        <position position="156"/>
    </location>
    <ligand>
        <name>ADP</name>
        <dbReference type="ChEBI" id="CHEBI:456216"/>
        <note>allosteric activator; ligand shared between dimeric partners</note>
    </ligand>
</feature>
<dbReference type="EMBL" id="AECS01000039">
    <property type="protein sequence ID" value="EFQ03568.1"/>
    <property type="molecule type" value="Genomic_DNA"/>
</dbReference>
<evidence type="ECO:0000256" key="14">
    <source>
        <dbReference type="ARBA" id="ARBA00048070"/>
    </source>
</evidence>
<feature type="binding site" description="in other chain" evidence="15">
    <location>
        <begin position="171"/>
        <end position="173"/>
    </location>
    <ligand>
        <name>substrate</name>
        <note>ligand shared between dimeric partners</note>
    </ligand>
</feature>
<feature type="binding site" evidence="15">
    <location>
        <begin position="104"/>
        <end position="107"/>
    </location>
    <ligand>
        <name>ATP</name>
        <dbReference type="ChEBI" id="CHEBI:30616"/>
    </ligand>
</feature>
<dbReference type="Gene3D" id="3.40.50.460">
    <property type="entry name" value="Phosphofructokinase domain"/>
    <property type="match status" value="1"/>
</dbReference>
<dbReference type="OrthoDB" id="9802503at2"/>
<protein>
    <recommendedName>
        <fullName evidence="15">ATP-dependent 6-phosphofructokinase</fullName>
        <shortName evidence="15">ATP-PFK</shortName>
        <shortName evidence="15">Phosphofructokinase</shortName>
        <ecNumber evidence="15">2.7.1.11</ecNumber>
    </recommendedName>
    <alternativeName>
        <fullName evidence="15">Phosphohexokinase</fullName>
    </alternativeName>
</protein>
<comment type="caution">
    <text evidence="17">The sequence shown here is derived from an EMBL/GenBank/DDBJ whole genome shotgun (WGS) entry which is preliminary data.</text>
</comment>
<accession>E2ZDK6</accession>
<dbReference type="HAMAP" id="MF_00339">
    <property type="entry name" value="Phosphofructokinase_I_B1"/>
    <property type="match status" value="1"/>
</dbReference>
<dbReference type="RefSeq" id="WP_006942767.1">
    <property type="nucleotide sequence ID" value="NZ_GL538208.1"/>
</dbReference>
<dbReference type="HOGENOM" id="CLU_020655_0_1_9"/>
<gene>
    <name evidence="15 17" type="primary">pfkA</name>
    <name evidence="17" type="ORF">HMPREF9429_01510</name>
</gene>
<evidence type="ECO:0000256" key="4">
    <source>
        <dbReference type="ARBA" id="ARBA00004679"/>
    </source>
</evidence>
<evidence type="ECO:0000313" key="17">
    <source>
        <dbReference type="EMBL" id="EFQ03568.1"/>
    </source>
</evidence>
<evidence type="ECO:0000256" key="8">
    <source>
        <dbReference type="ARBA" id="ARBA00022723"/>
    </source>
</evidence>
<keyword evidence="8 15" id="KW-0479">Metal-binding</keyword>
<feature type="binding site" description="in other chain" evidence="15">
    <location>
        <position position="224"/>
    </location>
    <ligand>
        <name>substrate</name>
        <note>ligand shared between dimeric partners</note>
    </ligand>
</feature>
<feature type="binding site" evidence="15">
    <location>
        <position position="105"/>
    </location>
    <ligand>
        <name>Mg(2+)</name>
        <dbReference type="ChEBI" id="CHEBI:18420"/>
        <note>catalytic</note>
    </ligand>
</feature>
<reference evidence="17 18" key="1">
    <citation type="submission" date="2010-08" db="EMBL/GenBank/DDBJ databases">
        <authorList>
            <person name="Weinstock G."/>
            <person name="Sodergren E."/>
            <person name="Clifton S."/>
            <person name="Fulton L."/>
            <person name="Fulton B."/>
            <person name="Courtney L."/>
            <person name="Fronick C."/>
            <person name="Harrison M."/>
            <person name="Strong C."/>
            <person name="Farmer C."/>
            <person name="Delahaunty K."/>
            <person name="Markovic C."/>
            <person name="Hall O."/>
            <person name="Minx P."/>
            <person name="Tomlinson C."/>
            <person name="Mitreva M."/>
            <person name="Hou S."/>
            <person name="Chen J."/>
            <person name="Wollam A."/>
            <person name="Pepin K.H."/>
            <person name="Johnson M."/>
            <person name="Bhonagiri V."/>
            <person name="Zhang X."/>
            <person name="Suruliraj S."/>
            <person name="Warren W."/>
            <person name="Chinwalla A."/>
            <person name="Mardis E.R."/>
            <person name="Wilson R.K."/>
        </authorList>
    </citation>
    <scope>NUCLEOTIDE SEQUENCE [LARGE SCALE GENOMIC DNA]</scope>
    <source>
        <strain evidence="17 18">F0359</strain>
    </source>
</reference>
<dbReference type="SUPFAM" id="SSF53784">
    <property type="entry name" value="Phosphofructokinase"/>
    <property type="match status" value="1"/>
</dbReference>
<dbReference type="GO" id="GO:0042802">
    <property type="term" value="F:identical protein binding"/>
    <property type="evidence" value="ECO:0007669"/>
    <property type="project" value="TreeGrafter"/>
</dbReference>
<dbReference type="Pfam" id="PF00365">
    <property type="entry name" value="PFK"/>
    <property type="match status" value="1"/>
</dbReference>
<comment type="caution">
    <text evidence="15">Lacks conserved residue(s) required for the propagation of feature annotation.</text>
</comment>
<evidence type="ECO:0000256" key="6">
    <source>
        <dbReference type="ARBA" id="ARBA00022533"/>
    </source>
</evidence>
<comment type="activity regulation">
    <text evidence="15">Allosterically activated by ADP and other diphosphonucleosides, and allosterically inhibited by phosphoenolpyruvate.</text>
</comment>
<dbReference type="UniPathway" id="UPA00109">
    <property type="reaction ID" value="UER00182"/>
</dbReference>
<dbReference type="InterPro" id="IPR035966">
    <property type="entry name" value="PKF_sf"/>
</dbReference>
<dbReference type="GO" id="GO:0006002">
    <property type="term" value="P:fructose 6-phosphate metabolic process"/>
    <property type="evidence" value="ECO:0007669"/>
    <property type="project" value="UniProtKB-UniRule"/>
</dbReference>
<evidence type="ECO:0000256" key="9">
    <source>
        <dbReference type="ARBA" id="ARBA00022741"/>
    </source>
</evidence>
<feature type="binding site" evidence="15">
    <location>
        <begin position="23"/>
        <end position="27"/>
    </location>
    <ligand>
        <name>ADP</name>
        <dbReference type="ChEBI" id="CHEBI:456216"/>
        <note>allosteric activator; ligand shared between dimeric partners</note>
    </ligand>
</feature>
<dbReference type="NCBIfam" id="TIGR02482">
    <property type="entry name" value="PFKA_ATP"/>
    <property type="match status" value="1"/>
</dbReference>
<dbReference type="PANTHER" id="PTHR13697:SF4">
    <property type="entry name" value="ATP-DEPENDENT 6-PHOSPHOFRUCTOKINASE"/>
    <property type="match status" value="1"/>
</dbReference>
<evidence type="ECO:0000256" key="10">
    <source>
        <dbReference type="ARBA" id="ARBA00022777"/>
    </source>
</evidence>
<dbReference type="Gene3D" id="3.40.50.450">
    <property type="match status" value="1"/>
</dbReference>
<proteinExistence type="inferred from homology"/>
<dbReference type="GO" id="GO:0005524">
    <property type="term" value="F:ATP binding"/>
    <property type="evidence" value="ECO:0007669"/>
    <property type="project" value="UniProtKB-UniRule"/>
</dbReference>
<keyword evidence="5 15" id="KW-0963">Cytoplasm</keyword>
<keyword evidence="13 15" id="KW-0324">Glycolysis</keyword>
<dbReference type="FunFam" id="3.40.50.450:FF:000001">
    <property type="entry name" value="ATP-dependent 6-phosphofructokinase"/>
    <property type="match status" value="1"/>
</dbReference>
<dbReference type="GO" id="GO:0016208">
    <property type="term" value="F:AMP binding"/>
    <property type="evidence" value="ECO:0007669"/>
    <property type="project" value="TreeGrafter"/>
</dbReference>
<feature type="binding site" evidence="15">
    <location>
        <begin position="74"/>
        <end position="75"/>
    </location>
    <ligand>
        <name>ATP</name>
        <dbReference type="ChEBI" id="CHEBI:30616"/>
    </ligand>
</feature>
<feature type="binding site" evidence="15">
    <location>
        <position position="13"/>
    </location>
    <ligand>
        <name>ATP</name>
        <dbReference type="ChEBI" id="CHEBI:30616"/>
    </ligand>
</feature>
<dbReference type="STRING" id="706434.HMPREF9429_01510"/>
<comment type="cofactor">
    <cofactor evidence="1 15">
        <name>Mg(2+)</name>
        <dbReference type="ChEBI" id="CHEBI:18420"/>
    </cofactor>
</comment>
<keyword evidence="9 15" id="KW-0547">Nucleotide-binding</keyword>
<keyword evidence="11 15" id="KW-0067">ATP-binding</keyword>
<comment type="subunit">
    <text evidence="15">Homotetramer.</text>
</comment>
<dbReference type="GO" id="GO:0070095">
    <property type="term" value="F:fructose-6-phosphate binding"/>
    <property type="evidence" value="ECO:0007669"/>
    <property type="project" value="TreeGrafter"/>
</dbReference>
<keyword evidence="12 15" id="KW-0460">Magnesium</keyword>
<comment type="catalytic activity">
    <reaction evidence="14 15">
        <text>beta-D-fructose 6-phosphate + ATP = beta-D-fructose 1,6-bisphosphate + ADP + H(+)</text>
        <dbReference type="Rhea" id="RHEA:16109"/>
        <dbReference type="ChEBI" id="CHEBI:15378"/>
        <dbReference type="ChEBI" id="CHEBI:30616"/>
        <dbReference type="ChEBI" id="CHEBI:32966"/>
        <dbReference type="ChEBI" id="CHEBI:57634"/>
        <dbReference type="ChEBI" id="CHEBI:456216"/>
        <dbReference type="EC" id="2.7.1.11"/>
    </reaction>
</comment>
<comment type="pathway">
    <text evidence="4 15">Carbohydrate degradation; glycolysis; D-glyceraldehyde 3-phosphate and glycerone phosphate from D-glucose: step 3/4.</text>
</comment>
<dbReference type="EC" id="2.7.1.11" evidence="15"/>
<comment type="similarity">
    <text evidence="15">Belongs to the phosphofructokinase type A (PFKA) family. ATP-dependent PFK group I subfamily. Prokaryotic clade 'B1' sub-subfamily.</text>
</comment>
<keyword evidence="18" id="KW-1185">Reference proteome</keyword>
<dbReference type="NCBIfam" id="NF002872">
    <property type="entry name" value="PRK03202.1"/>
    <property type="match status" value="1"/>
</dbReference>
<feature type="domain" description="Phosphofructokinase" evidence="16">
    <location>
        <begin position="5"/>
        <end position="277"/>
    </location>
</feature>
<evidence type="ECO:0000256" key="13">
    <source>
        <dbReference type="ARBA" id="ARBA00023152"/>
    </source>
</evidence>